<keyword evidence="2" id="KW-1185">Reference proteome</keyword>
<reference evidence="1 2" key="1">
    <citation type="submission" date="2018-06" db="EMBL/GenBank/DDBJ databases">
        <title>Comparative genomics reveals the genomic features of Rhizophagus irregularis, R. cerebriforme, R. diaphanum and Gigaspora rosea, and their symbiotic lifestyle signature.</title>
        <authorList>
            <person name="Morin E."/>
            <person name="San Clemente H."/>
            <person name="Chen E.C.H."/>
            <person name="De La Providencia I."/>
            <person name="Hainaut M."/>
            <person name="Kuo A."/>
            <person name="Kohler A."/>
            <person name="Murat C."/>
            <person name="Tang N."/>
            <person name="Roy S."/>
            <person name="Loubradou J."/>
            <person name="Henrissat B."/>
            <person name="Grigoriev I.V."/>
            <person name="Corradi N."/>
            <person name="Roux C."/>
            <person name="Martin F.M."/>
        </authorList>
    </citation>
    <scope>NUCLEOTIDE SEQUENCE [LARGE SCALE GENOMIC DNA]</scope>
    <source>
        <strain evidence="1 2">DAOM 227022</strain>
    </source>
</reference>
<dbReference type="EMBL" id="QKYT01000378">
    <property type="protein sequence ID" value="RIA86179.1"/>
    <property type="molecule type" value="Genomic_DNA"/>
</dbReference>
<proteinExistence type="predicted"/>
<evidence type="ECO:0000313" key="2">
    <source>
        <dbReference type="Proteomes" id="UP000265703"/>
    </source>
</evidence>
<sequence length="197" mass="22992">MKDLKSFILLCNKQIVYEVPPFIQKTHNLRVFHCLITEEYQAVNREKIRVLFETIASSCYNLFSFLFTVYSKETINDLEIVLTTCKKLQELILYCEGFWSHGHLSLLGKIIPSNLKVLNINNLVYCKHDLQDLLMRCHENGIRNLVLDLTNNEYEGNHSSILKILELYISNGTLLRESSLNYILLLLNNRCLHDNVI</sequence>
<accession>A0A397SMQ2</accession>
<evidence type="ECO:0000313" key="1">
    <source>
        <dbReference type="EMBL" id="RIA86179.1"/>
    </source>
</evidence>
<comment type="caution">
    <text evidence="1">The sequence shown here is derived from an EMBL/GenBank/DDBJ whole genome shotgun (WGS) entry which is preliminary data.</text>
</comment>
<evidence type="ECO:0008006" key="3">
    <source>
        <dbReference type="Google" id="ProtNLM"/>
    </source>
</evidence>
<protein>
    <recommendedName>
        <fullName evidence="3">F-box domain-containing protein</fullName>
    </recommendedName>
</protein>
<organism evidence="1 2">
    <name type="scientific">Glomus cerebriforme</name>
    <dbReference type="NCBI Taxonomy" id="658196"/>
    <lineage>
        <taxon>Eukaryota</taxon>
        <taxon>Fungi</taxon>
        <taxon>Fungi incertae sedis</taxon>
        <taxon>Mucoromycota</taxon>
        <taxon>Glomeromycotina</taxon>
        <taxon>Glomeromycetes</taxon>
        <taxon>Glomerales</taxon>
        <taxon>Glomeraceae</taxon>
        <taxon>Glomus</taxon>
    </lineage>
</organism>
<dbReference type="AlphaFoldDB" id="A0A397SMQ2"/>
<dbReference type="OrthoDB" id="2307157at2759"/>
<name>A0A397SMQ2_9GLOM</name>
<dbReference type="Proteomes" id="UP000265703">
    <property type="component" value="Unassembled WGS sequence"/>
</dbReference>
<gene>
    <name evidence="1" type="ORF">C1645_780208</name>
</gene>